<dbReference type="Pfam" id="PF06465">
    <property type="entry name" value="DUF1087"/>
    <property type="match status" value="1"/>
</dbReference>
<dbReference type="InterPro" id="IPR009463">
    <property type="entry name" value="DUF1087"/>
</dbReference>
<sequence length="660" mass="74999">KWTYERIDGKISGVERQIRIDRFNAKNSKRFCFLLSTRAGGLGINLATADTVILYDSDWNPHADFQAMARAHRLGQISKVMIYRLITRGTVEERMMQMTKKKMILEHLVVGRMKTQVLDQETLDDILRYGAKDLFCDENEEAGKARQIYYDDAAIDKLLDRSIVDNEDAAASEDEENGFLKAFKVANFEYVDEEQEATVTSEEMNNHETDHKSVQICAAEKANYWDNLLKSNYDRQQIQAITVLGKRKHWHKQIISIDEEDLSGLDDNPSEDEIKDNEFDWAETNDSSLKRGLPNAPRRRPHASKAQGRTVELALLEGEGKSLRILGFNRKQRAAFLQILMMFGLGDFSWSEFIPRMEKKTPQEIKNYGTLFLIHIVEDISGLPTFSDGVPKEGLQIHEVLVRLAILSLIKDKVEFLAKTSMVPMFTSDITSSFPGLKFYRFWKEGHDLKLLQGILKHGYGKWLAILEDLEYGLREVIRKELQLPIISTNKGSVTDYVGAYTVMNAKDPCSAVDGYNPVMEGQVKPAVAGHNSNVTCEEREEATYGLEGKMQLNHDGLNSVEPGKLKDVQFQKRITRFLKRRVTLLEEALNAEYHKASSMSTEEKKSCRDINVGSGTMSSDSSILCRQSSLLIPIAPGEILTFATDNKLNHSELTRLYNE</sequence>
<dbReference type="GO" id="GO:0042393">
    <property type="term" value="F:histone binding"/>
    <property type="evidence" value="ECO:0007669"/>
    <property type="project" value="TreeGrafter"/>
</dbReference>
<dbReference type="OMA" id="LFCDENE"/>
<dbReference type="InterPro" id="IPR009462">
    <property type="entry name" value="CHD_II_SANT-like"/>
</dbReference>
<evidence type="ECO:0000313" key="7">
    <source>
        <dbReference type="Proteomes" id="UP000824469"/>
    </source>
</evidence>
<dbReference type="Gene3D" id="1.10.10.60">
    <property type="entry name" value="Homeodomain-like"/>
    <property type="match status" value="1"/>
</dbReference>
<evidence type="ECO:0000256" key="4">
    <source>
        <dbReference type="SAM" id="MobiDB-lite"/>
    </source>
</evidence>
<dbReference type="SMART" id="SM01146">
    <property type="entry name" value="DUF1086"/>
    <property type="match status" value="1"/>
</dbReference>
<dbReference type="Pfam" id="PF06461">
    <property type="entry name" value="CHDII_SANT-like"/>
    <property type="match status" value="1"/>
</dbReference>
<dbReference type="SUPFAM" id="SSF52540">
    <property type="entry name" value="P-loop containing nucleoside triphosphate hydrolases"/>
    <property type="match status" value="1"/>
</dbReference>
<evidence type="ECO:0000256" key="3">
    <source>
        <dbReference type="ARBA" id="ARBA00023242"/>
    </source>
</evidence>
<proteinExistence type="predicted"/>
<gene>
    <name evidence="6" type="ORF">KI387_015044</name>
</gene>
<dbReference type="PANTHER" id="PTHR45623">
    <property type="entry name" value="CHROMODOMAIN-HELICASE-DNA-BINDING PROTEIN 3-RELATED-RELATED"/>
    <property type="match status" value="1"/>
</dbReference>
<dbReference type="InterPro" id="IPR049730">
    <property type="entry name" value="SNF2/RAD54-like_C"/>
</dbReference>
<organism evidence="6 7">
    <name type="scientific">Taxus chinensis</name>
    <name type="common">Chinese yew</name>
    <name type="synonym">Taxus wallichiana var. chinensis</name>
    <dbReference type="NCBI Taxonomy" id="29808"/>
    <lineage>
        <taxon>Eukaryota</taxon>
        <taxon>Viridiplantae</taxon>
        <taxon>Streptophyta</taxon>
        <taxon>Embryophyta</taxon>
        <taxon>Tracheophyta</taxon>
        <taxon>Spermatophyta</taxon>
        <taxon>Pinopsida</taxon>
        <taxon>Pinidae</taxon>
        <taxon>Conifers II</taxon>
        <taxon>Cupressales</taxon>
        <taxon>Taxaceae</taxon>
        <taxon>Taxus</taxon>
    </lineage>
</organism>
<evidence type="ECO:0000259" key="5">
    <source>
        <dbReference type="PROSITE" id="PS51194"/>
    </source>
</evidence>
<dbReference type="GO" id="GO:0140658">
    <property type="term" value="F:ATP-dependent chromatin remodeler activity"/>
    <property type="evidence" value="ECO:0007669"/>
    <property type="project" value="TreeGrafter"/>
</dbReference>
<dbReference type="GO" id="GO:0005634">
    <property type="term" value="C:nucleus"/>
    <property type="evidence" value="ECO:0007669"/>
    <property type="project" value="TreeGrafter"/>
</dbReference>
<dbReference type="PROSITE" id="PS51194">
    <property type="entry name" value="HELICASE_CTER"/>
    <property type="match status" value="1"/>
</dbReference>
<evidence type="ECO:0000256" key="1">
    <source>
        <dbReference type="ARBA" id="ARBA00022801"/>
    </source>
</evidence>
<keyword evidence="3" id="KW-0539">Nucleus</keyword>
<dbReference type="InterPro" id="IPR056302">
    <property type="entry name" value="CHD1-2/Hrp3_HTH"/>
</dbReference>
<dbReference type="InterPro" id="IPR027417">
    <property type="entry name" value="P-loop_NTPase"/>
</dbReference>
<dbReference type="GO" id="GO:0016887">
    <property type="term" value="F:ATP hydrolysis activity"/>
    <property type="evidence" value="ECO:0007669"/>
    <property type="project" value="TreeGrafter"/>
</dbReference>
<dbReference type="CDD" id="cd18793">
    <property type="entry name" value="SF2_C_SNF"/>
    <property type="match status" value="1"/>
</dbReference>
<dbReference type="EMBL" id="JAHRHJ020000009">
    <property type="protein sequence ID" value="KAH9303461.1"/>
    <property type="molecule type" value="Genomic_DNA"/>
</dbReference>
<dbReference type="InterPro" id="IPR001650">
    <property type="entry name" value="Helicase_C-like"/>
</dbReference>
<dbReference type="SMART" id="SM01147">
    <property type="entry name" value="DUF1087"/>
    <property type="match status" value="1"/>
</dbReference>
<dbReference type="Proteomes" id="UP000824469">
    <property type="component" value="Unassembled WGS sequence"/>
</dbReference>
<accession>A0AA38FIH7</accession>
<dbReference type="GO" id="GO:0003677">
    <property type="term" value="F:DNA binding"/>
    <property type="evidence" value="ECO:0007669"/>
    <property type="project" value="UniProtKB-KW"/>
</dbReference>
<feature type="non-terminal residue" evidence="6">
    <location>
        <position position="1"/>
    </location>
</feature>
<dbReference type="Pfam" id="PF23588">
    <property type="entry name" value="HTH_CHD1_Hrp3"/>
    <property type="match status" value="1"/>
</dbReference>
<protein>
    <recommendedName>
        <fullName evidence="5">Helicase C-terminal domain-containing protein</fullName>
    </recommendedName>
</protein>
<dbReference type="GO" id="GO:0003682">
    <property type="term" value="F:chromatin binding"/>
    <property type="evidence" value="ECO:0007669"/>
    <property type="project" value="TreeGrafter"/>
</dbReference>
<feature type="non-terminal residue" evidence="6">
    <location>
        <position position="660"/>
    </location>
</feature>
<evidence type="ECO:0000313" key="6">
    <source>
        <dbReference type="EMBL" id="KAH9303461.1"/>
    </source>
</evidence>
<feature type="region of interest" description="Disordered" evidence="4">
    <location>
        <begin position="262"/>
        <end position="306"/>
    </location>
</feature>
<dbReference type="Pfam" id="PF00271">
    <property type="entry name" value="Helicase_C"/>
    <property type="match status" value="1"/>
</dbReference>
<dbReference type="GO" id="GO:0000785">
    <property type="term" value="C:chromatin"/>
    <property type="evidence" value="ECO:0007669"/>
    <property type="project" value="TreeGrafter"/>
</dbReference>
<keyword evidence="2" id="KW-0238">DNA-binding</keyword>
<dbReference type="SMART" id="SM00490">
    <property type="entry name" value="HELICc"/>
    <property type="match status" value="1"/>
</dbReference>
<comment type="caution">
    <text evidence="6">The sequence shown here is derived from an EMBL/GenBank/DDBJ whole genome shotgun (WGS) entry which is preliminary data.</text>
</comment>
<keyword evidence="1" id="KW-0378">Hydrolase</keyword>
<evidence type="ECO:0000256" key="2">
    <source>
        <dbReference type="ARBA" id="ARBA00023125"/>
    </source>
</evidence>
<dbReference type="AlphaFoldDB" id="A0AA38FIH7"/>
<feature type="compositionally biased region" description="Acidic residues" evidence="4">
    <location>
        <begin position="262"/>
        <end position="283"/>
    </location>
</feature>
<dbReference type="PANTHER" id="PTHR45623:SF17">
    <property type="entry name" value="CHROMODOMAIN-HELICASE-DNA-BINDING PROTEIN 3-RELATED"/>
    <property type="match status" value="1"/>
</dbReference>
<reference evidence="6 7" key="1">
    <citation type="journal article" date="2021" name="Nat. Plants">
        <title>The Taxus genome provides insights into paclitaxel biosynthesis.</title>
        <authorList>
            <person name="Xiong X."/>
            <person name="Gou J."/>
            <person name="Liao Q."/>
            <person name="Li Y."/>
            <person name="Zhou Q."/>
            <person name="Bi G."/>
            <person name="Li C."/>
            <person name="Du R."/>
            <person name="Wang X."/>
            <person name="Sun T."/>
            <person name="Guo L."/>
            <person name="Liang H."/>
            <person name="Lu P."/>
            <person name="Wu Y."/>
            <person name="Zhang Z."/>
            <person name="Ro D.K."/>
            <person name="Shang Y."/>
            <person name="Huang S."/>
            <person name="Yan J."/>
        </authorList>
    </citation>
    <scope>NUCLEOTIDE SEQUENCE [LARGE SCALE GENOMIC DNA]</scope>
    <source>
        <strain evidence="6">Ta-2019</strain>
    </source>
</reference>
<name>A0AA38FIH7_TAXCH</name>
<dbReference type="Gene3D" id="3.40.50.300">
    <property type="entry name" value="P-loop containing nucleotide triphosphate hydrolases"/>
    <property type="match status" value="1"/>
</dbReference>
<feature type="domain" description="Helicase C-terminal" evidence="5">
    <location>
        <begin position="1"/>
        <end position="121"/>
    </location>
</feature>
<keyword evidence="7" id="KW-1185">Reference proteome</keyword>